<organism evidence="2 3">
    <name type="scientific">Sinanodonta woodiana</name>
    <name type="common">Chinese pond mussel</name>
    <name type="synonym">Anodonta woodiana</name>
    <dbReference type="NCBI Taxonomy" id="1069815"/>
    <lineage>
        <taxon>Eukaryota</taxon>
        <taxon>Metazoa</taxon>
        <taxon>Spiralia</taxon>
        <taxon>Lophotrochozoa</taxon>
        <taxon>Mollusca</taxon>
        <taxon>Bivalvia</taxon>
        <taxon>Autobranchia</taxon>
        <taxon>Heteroconchia</taxon>
        <taxon>Palaeoheterodonta</taxon>
        <taxon>Unionida</taxon>
        <taxon>Unionoidea</taxon>
        <taxon>Unionidae</taxon>
        <taxon>Unioninae</taxon>
        <taxon>Sinanodonta</taxon>
    </lineage>
</organism>
<dbReference type="SUPFAM" id="SSF141000">
    <property type="entry name" value="Glu-tRNAGln amidotransferase C subunit"/>
    <property type="match status" value="1"/>
</dbReference>
<comment type="subcellular location">
    <subcellularLocation>
        <location evidence="1">Mitochondrion</location>
    </subcellularLocation>
</comment>
<dbReference type="NCBIfam" id="TIGR00135">
    <property type="entry name" value="gatC"/>
    <property type="match status" value="1"/>
</dbReference>
<keyword evidence="1" id="KW-0648">Protein biosynthesis</keyword>
<reference evidence="2 3" key="1">
    <citation type="submission" date="2024-11" db="EMBL/GenBank/DDBJ databases">
        <title>Chromosome-level genome assembly of the freshwater bivalve Anodonta woodiana.</title>
        <authorList>
            <person name="Chen X."/>
        </authorList>
    </citation>
    <scope>NUCLEOTIDE SEQUENCE [LARGE SCALE GENOMIC DNA]</scope>
    <source>
        <strain evidence="2">MN2024</strain>
        <tissue evidence="2">Gills</tissue>
    </source>
</reference>
<dbReference type="PANTHER" id="PTHR15004:SF0">
    <property type="entry name" value="GLUTAMYL-TRNA(GLN) AMIDOTRANSFERASE SUBUNIT C, MITOCHONDRIAL"/>
    <property type="match status" value="1"/>
</dbReference>
<dbReference type="GO" id="GO:0030956">
    <property type="term" value="C:glutamyl-tRNA(Gln) amidotransferase complex"/>
    <property type="evidence" value="ECO:0007669"/>
    <property type="project" value="UniProtKB-UniRule"/>
</dbReference>
<comment type="similarity">
    <text evidence="1">Belongs to the GatC family.</text>
</comment>
<dbReference type="GO" id="GO:0005739">
    <property type="term" value="C:mitochondrion"/>
    <property type="evidence" value="ECO:0007669"/>
    <property type="project" value="UniProtKB-SubCell"/>
</dbReference>
<accession>A0ABD3VAF9</accession>
<keyword evidence="1" id="KW-0436">Ligase</keyword>
<keyword evidence="3" id="KW-1185">Reference proteome</keyword>
<evidence type="ECO:0000313" key="3">
    <source>
        <dbReference type="Proteomes" id="UP001634394"/>
    </source>
</evidence>
<dbReference type="GO" id="GO:0070681">
    <property type="term" value="P:glutaminyl-tRNAGln biosynthesis via transamidation"/>
    <property type="evidence" value="ECO:0007669"/>
    <property type="project" value="UniProtKB-UniRule"/>
</dbReference>
<protein>
    <recommendedName>
        <fullName evidence="1">Glutamyl-tRNA(Gln) amidotransferase subunit C, mitochondrial</fullName>
        <shortName evidence="1">Glu-AdT subunit C</shortName>
        <ecNumber evidence="1">6.3.5.-</ecNumber>
    </recommendedName>
</protein>
<comment type="function">
    <text evidence="1">Allows the formation of correctly charged Gln-tRNA(Gln) through the transamidation of misacylated Glu-tRNA(Gln) in the mitochondria. The reaction takes place in the presence of glutamine and ATP through an activated gamma-phospho-Glu-tRNA(Gln).</text>
</comment>
<dbReference type="GO" id="GO:0005524">
    <property type="term" value="F:ATP binding"/>
    <property type="evidence" value="ECO:0007669"/>
    <property type="project" value="UniProtKB-KW"/>
</dbReference>
<dbReference type="Pfam" id="PF02686">
    <property type="entry name" value="GatC"/>
    <property type="match status" value="1"/>
</dbReference>
<evidence type="ECO:0000313" key="2">
    <source>
        <dbReference type="EMBL" id="KAL3858510.1"/>
    </source>
</evidence>
<comment type="caution">
    <text evidence="2">The sequence shown here is derived from an EMBL/GenBank/DDBJ whole genome shotgun (WGS) entry which is preliminary data.</text>
</comment>
<comment type="subunit">
    <text evidence="1">Subunit of the heterotrimeric GatCAB amidotransferase (AdT) complex, composed of A, B and C subunits.</text>
</comment>
<dbReference type="InterPro" id="IPR003837">
    <property type="entry name" value="GatC"/>
</dbReference>
<keyword evidence="1" id="KW-0547">Nucleotide-binding</keyword>
<name>A0ABD3VAF9_SINWO</name>
<dbReference type="HAMAP" id="MF_00122">
    <property type="entry name" value="GatC"/>
    <property type="match status" value="1"/>
</dbReference>
<keyword evidence="1" id="KW-0496">Mitochondrion</keyword>
<evidence type="ECO:0000256" key="1">
    <source>
        <dbReference type="HAMAP-Rule" id="MF_03149"/>
    </source>
</evidence>
<dbReference type="InterPro" id="IPR036113">
    <property type="entry name" value="Asp/Glu-ADT_sf_sub_c"/>
</dbReference>
<dbReference type="EC" id="6.3.5.-" evidence="1"/>
<dbReference type="EMBL" id="JBJQND010000013">
    <property type="protein sequence ID" value="KAL3858510.1"/>
    <property type="molecule type" value="Genomic_DNA"/>
</dbReference>
<dbReference type="GO" id="GO:0050567">
    <property type="term" value="F:glutaminyl-tRNA synthase (glutamine-hydrolyzing) activity"/>
    <property type="evidence" value="ECO:0007669"/>
    <property type="project" value="UniProtKB-UniRule"/>
</dbReference>
<proteinExistence type="inferred from homology"/>
<dbReference type="GO" id="GO:0032543">
    <property type="term" value="P:mitochondrial translation"/>
    <property type="evidence" value="ECO:0007669"/>
    <property type="project" value="UniProtKB-UniRule"/>
</dbReference>
<dbReference type="Proteomes" id="UP001634394">
    <property type="component" value="Unassembled WGS sequence"/>
</dbReference>
<keyword evidence="1" id="KW-0067">ATP-binding</keyword>
<gene>
    <name evidence="2" type="ORF">ACJMK2_013095</name>
</gene>
<comment type="catalytic activity">
    <reaction evidence="1">
        <text>L-glutamyl-tRNA(Gln) + L-glutamine + ATP + H2O = L-glutaminyl-tRNA(Gln) + L-glutamate + ADP + phosphate + H(+)</text>
        <dbReference type="Rhea" id="RHEA:17521"/>
        <dbReference type="Rhea" id="RHEA-COMP:9681"/>
        <dbReference type="Rhea" id="RHEA-COMP:9684"/>
        <dbReference type="ChEBI" id="CHEBI:15377"/>
        <dbReference type="ChEBI" id="CHEBI:15378"/>
        <dbReference type="ChEBI" id="CHEBI:29985"/>
        <dbReference type="ChEBI" id="CHEBI:30616"/>
        <dbReference type="ChEBI" id="CHEBI:43474"/>
        <dbReference type="ChEBI" id="CHEBI:58359"/>
        <dbReference type="ChEBI" id="CHEBI:78520"/>
        <dbReference type="ChEBI" id="CHEBI:78521"/>
        <dbReference type="ChEBI" id="CHEBI:456216"/>
    </reaction>
</comment>
<dbReference type="AlphaFoldDB" id="A0ABD3VAF9"/>
<sequence>MELNAMIAAKRIATCTRNVRQKLQLNNYFSSKVPDVPTWVPIDKEKLPKVPELDEAMVNHLERLSLVKFNNQAGVERLYKAIEYANQLHMVDTEGVEPLDSVLENRSVYLREDKVTDGNCLKDILQNASQTVEDYFVAPPGNIPLKSSDRKSLK</sequence>
<dbReference type="PANTHER" id="PTHR15004">
    <property type="entry name" value="GLUTAMYL-TRNA(GLN) AMIDOTRANSFERASE SUBUNIT C, MITOCHONDRIAL"/>
    <property type="match status" value="1"/>
</dbReference>